<reference evidence="2 3" key="1">
    <citation type="submission" date="2011-02" db="EMBL/GenBank/DDBJ databases">
        <title>The Genome Sequence of Sphaeroforma arctica JP610.</title>
        <authorList>
            <consortium name="The Broad Institute Genome Sequencing Platform"/>
            <person name="Russ C."/>
            <person name="Cuomo C."/>
            <person name="Young S.K."/>
            <person name="Zeng Q."/>
            <person name="Gargeya S."/>
            <person name="Alvarado L."/>
            <person name="Berlin A."/>
            <person name="Chapman S.B."/>
            <person name="Chen Z."/>
            <person name="Freedman E."/>
            <person name="Gellesch M."/>
            <person name="Goldberg J."/>
            <person name="Griggs A."/>
            <person name="Gujja S."/>
            <person name="Heilman E."/>
            <person name="Heiman D."/>
            <person name="Howarth C."/>
            <person name="Mehta T."/>
            <person name="Neiman D."/>
            <person name="Pearson M."/>
            <person name="Roberts A."/>
            <person name="Saif S."/>
            <person name="Shea T."/>
            <person name="Shenoy N."/>
            <person name="Sisk P."/>
            <person name="Stolte C."/>
            <person name="Sykes S."/>
            <person name="White J."/>
            <person name="Yandava C."/>
            <person name="Burger G."/>
            <person name="Gray M.W."/>
            <person name="Holland P.W.H."/>
            <person name="King N."/>
            <person name="Lang F.B.F."/>
            <person name="Roger A.J."/>
            <person name="Ruiz-Trillo I."/>
            <person name="Haas B."/>
            <person name="Nusbaum C."/>
            <person name="Birren B."/>
        </authorList>
    </citation>
    <scope>NUCLEOTIDE SEQUENCE [LARGE SCALE GENOMIC DNA]</scope>
    <source>
        <strain evidence="2 3">JP610</strain>
    </source>
</reference>
<feature type="region of interest" description="Disordered" evidence="1">
    <location>
        <begin position="1"/>
        <end position="21"/>
    </location>
</feature>
<dbReference type="AlphaFoldDB" id="A0A0L0FSZ8"/>
<dbReference type="GeneID" id="25908210"/>
<accession>A0A0L0FSZ8</accession>
<dbReference type="Proteomes" id="UP000054560">
    <property type="component" value="Unassembled WGS sequence"/>
</dbReference>
<gene>
    <name evidence="2" type="ORF">SARC_07706</name>
</gene>
<evidence type="ECO:0000256" key="1">
    <source>
        <dbReference type="SAM" id="MobiDB-lite"/>
    </source>
</evidence>
<evidence type="ECO:0000313" key="3">
    <source>
        <dbReference type="Proteomes" id="UP000054560"/>
    </source>
</evidence>
<evidence type="ECO:0000313" key="2">
    <source>
        <dbReference type="EMBL" id="KNC79915.1"/>
    </source>
</evidence>
<dbReference type="RefSeq" id="XP_014153817.1">
    <property type="nucleotide sequence ID" value="XM_014298342.1"/>
</dbReference>
<protein>
    <submittedName>
        <fullName evidence="2">Uncharacterized protein</fullName>
    </submittedName>
</protein>
<keyword evidence="3" id="KW-1185">Reference proteome</keyword>
<organism evidence="2 3">
    <name type="scientific">Sphaeroforma arctica JP610</name>
    <dbReference type="NCBI Taxonomy" id="667725"/>
    <lineage>
        <taxon>Eukaryota</taxon>
        <taxon>Ichthyosporea</taxon>
        <taxon>Ichthyophonida</taxon>
        <taxon>Sphaeroforma</taxon>
    </lineage>
</organism>
<sequence>MEHSSTPKPNPTTSTGEKSAAISSDDVQNLIHQVHRQNASIEQLKGTVSVLSHHGNETKTHRTVKGTSTLLATLGQSLPEALEAKTIKGKLSLAETKKNNRPLANSNNDNVILAFTESTMLIVARMRHVTAACLKLVSAHVITVTNARLCLRRFVDDFLAIHGPGRGRQEAAKICAPFAFLDISIAVEKSATSVTVTGYIGVLKYIRARTVDLSAHKLRLYKSLLHGWRSCTTATAHDIASHISTSTTVYFSNFLAATS</sequence>
<proteinExistence type="predicted"/>
<dbReference type="EMBL" id="KQ242225">
    <property type="protein sequence ID" value="KNC79915.1"/>
    <property type="molecule type" value="Genomic_DNA"/>
</dbReference>
<name>A0A0L0FSZ8_9EUKA</name>
<feature type="compositionally biased region" description="Low complexity" evidence="1">
    <location>
        <begin position="1"/>
        <end position="15"/>
    </location>
</feature>